<proteinExistence type="predicted"/>
<sequence>MSRDADNLTPRVFFFRHGETEWAKLGRQTGVTDVPLTEHGIEQVTPTATHLVGTGKLVDPERVVRVFVSPRERAQQTLQCLFPEEDLPIYPGFLRITDGIAEWDYGDYEGLTAAETKALRKEWGLDAEQEWSVWRDGCEGGESMQQVTRRLDRLISEIQDIQWAGMEAERPADIVLLSHGLILRAFVKRWLSFPVDMQLSIMLAPGAMGILTYKNNNIDEPAIHVGLTFP</sequence>
<dbReference type="Pfam" id="PF00300">
    <property type="entry name" value="His_Phos_1"/>
    <property type="match status" value="1"/>
</dbReference>
<dbReference type="PANTHER" id="PTHR48100">
    <property type="entry name" value="BROAD-SPECIFICITY PHOSPHATASE YOR283W-RELATED"/>
    <property type="match status" value="1"/>
</dbReference>
<reference evidence="3" key="2">
    <citation type="submission" date="2023-06" db="EMBL/GenBank/DDBJ databases">
        <authorList>
            <consortium name="Lawrence Berkeley National Laboratory"/>
            <person name="Haridas S."/>
            <person name="Hensen N."/>
            <person name="Bonometti L."/>
            <person name="Westerberg I."/>
            <person name="Brannstrom I.O."/>
            <person name="Guillou S."/>
            <person name="Cros-Aarteil S."/>
            <person name="Calhoun S."/>
            <person name="Kuo A."/>
            <person name="Mondo S."/>
            <person name="Pangilinan J."/>
            <person name="Riley R."/>
            <person name="Labutti K."/>
            <person name="Andreopoulos B."/>
            <person name="Lipzen A."/>
            <person name="Chen C."/>
            <person name="Yanf M."/>
            <person name="Daum C."/>
            <person name="Ng V."/>
            <person name="Clum A."/>
            <person name="Steindorff A."/>
            <person name="Ohm R."/>
            <person name="Martin F."/>
            <person name="Silar P."/>
            <person name="Natvig D."/>
            <person name="Lalanne C."/>
            <person name="Gautier V."/>
            <person name="Ament-Velasquez S.L."/>
            <person name="Kruys A."/>
            <person name="Hutchinson M.I."/>
            <person name="Powell A.J."/>
            <person name="Barry K."/>
            <person name="Miller A.N."/>
            <person name="Grigoriev I.V."/>
            <person name="Debuchy R."/>
            <person name="Gladieux P."/>
            <person name="Thoren M.H."/>
            <person name="Johannesson H."/>
        </authorList>
    </citation>
    <scope>NUCLEOTIDE SEQUENCE</scope>
    <source>
        <strain evidence="3">CBS 118394</strain>
    </source>
</reference>
<feature type="binding site" evidence="2">
    <location>
        <begin position="29"/>
        <end position="30"/>
    </location>
    <ligand>
        <name>substrate</name>
    </ligand>
</feature>
<dbReference type="PANTHER" id="PTHR48100:SF15">
    <property type="entry name" value="SEDOHEPTULOSE 1,7-BISPHOSPHATASE"/>
    <property type="match status" value="1"/>
</dbReference>
<dbReference type="Gene3D" id="3.40.50.1240">
    <property type="entry name" value="Phosphoglycerate mutase-like"/>
    <property type="match status" value="1"/>
</dbReference>
<evidence type="ECO:0000313" key="3">
    <source>
        <dbReference type="EMBL" id="KAK3330012.1"/>
    </source>
</evidence>
<evidence type="ECO:0000256" key="2">
    <source>
        <dbReference type="PIRSR" id="PIRSR613078-2"/>
    </source>
</evidence>
<feature type="binding site" evidence="2">
    <location>
        <begin position="102"/>
        <end position="105"/>
    </location>
    <ligand>
        <name>substrate</name>
    </ligand>
</feature>
<reference evidence="3" key="1">
    <citation type="journal article" date="2023" name="Mol. Phylogenet. Evol.">
        <title>Genome-scale phylogeny and comparative genomics of the fungal order Sordariales.</title>
        <authorList>
            <person name="Hensen N."/>
            <person name="Bonometti L."/>
            <person name="Westerberg I."/>
            <person name="Brannstrom I.O."/>
            <person name="Guillou S."/>
            <person name="Cros-Aarteil S."/>
            <person name="Calhoun S."/>
            <person name="Haridas S."/>
            <person name="Kuo A."/>
            <person name="Mondo S."/>
            <person name="Pangilinan J."/>
            <person name="Riley R."/>
            <person name="LaButti K."/>
            <person name="Andreopoulos B."/>
            <person name="Lipzen A."/>
            <person name="Chen C."/>
            <person name="Yan M."/>
            <person name="Daum C."/>
            <person name="Ng V."/>
            <person name="Clum A."/>
            <person name="Steindorff A."/>
            <person name="Ohm R.A."/>
            <person name="Martin F."/>
            <person name="Silar P."/>
            <person name="Natvig D.O."/>
            <person name="Lalanne C."/>
            <person name="Gautier V."/>
            <person name="Ament-Velasquez S.L."/>
            <person name="Kruys A."/>
            <person name="Hutchinson M.I."/>
            <person name="Powell A.J."/>
            <person name="Barry K."/>
            <person name="Miller A.N."/>
            <person name="Grigoriev I.V."/>
            <person name="Debuchy R."/>
            <person name="Gladieux P."/>
            <person name="Hiltunen Thoren M."/>
            <person name="Johannesson H."/>
        </authorList>
    </citation>
    <scope>NUCLEOTIDE SEQUENCE</scope>
    <source>
        <strain evidence="3">CBS 118394</strain>
    </source>
</reference>
<dbReference type="GO" id="GO:0050278">
    <property type="term" value="F:sedoheptulose-bisphosphatase activity"/>
    <property type="evidence" value="ECO:0007669"/>
    <property type="project" value="TreeGrafter"/>
</dbReference>
<dbReference type="SMART" id="SM00855">
    <property type="entry name" value="PGAM"/>
    <property type="match status" value="1"/>
</dbReference>
<evidence type="ECO:0000256" key="1">
    <source>
        <dbReference type="PIRSR" id="PIRSR613078-1"/>
    </source>
</evidence>
<dbReference type="InterPro" id="IPR013078">
    <property type="entry name" value="His_Pase_superF_clade-1"/>
</dbReference>
<dbReference type="CDD" id="cd07067">
    <property type="entry name" value="HP_PGM_like"/>
    <property type="match status" value="1"/>
</dbReference>
<dbReference type="InterPro" id="IPR050275">
    <property type="entry name" value="PGM_Phosphatase"/>
</dbReference>
<dbReference type="EMBL" id="JAUEDM010000001">
    <property type="protein sequence ID" value="KAK3330012.1"/>
    <property type="molecule type" value="Genomic_DNA"/>
</dbReference>
<feature type="active site" description="Tele-phosphohistidine intermediate" evidence="1">
    <location>
        <position position="17"/>
    </location>
</feature>
<dbReference type="GO" id="GO:0046390">
    <property type="term" value="P:ribose phosphate biosynthetic process"/>
    <property type="evidence" value="ECO:0007669"/>
    <property type="project" value="TreeGrafter"/>
</dbReference>
<dbReference type="AlphaFoldDB" id="A0AAE0IS82"/>
<feature type="binding site" evidence="2">
    <location>
        <position position="73"/>
    </location>
    <ligand>
        <name>substrate</name>
    </ligand>
</feature>
<dbReference type="InterPro" id="IPR029033">
    <property type="entry name" value="His_PPase_superfam"/>
</dbReference>
<organism evidence="3 4">
    <name type="scientific">Apodospora peruviana</name>
    <dbReference type="NCBI Taxonomy" id="516989"/>
    <lineage>
        <taxon>Eukaryota</taxon>
        <taxon>Fungi</taxon>
        <taxon>Dikarya</taxon>
        <taxon>Ascomycota</taxon>
        <taxon>Pezizomycotina</taxon>
        <taxon>Sordariomycetes</taxon>
        <taxon>Sordariomycetidae</taxon>
        <taxon>Sordariales</taxon>
        <taxon>Lasiosphaeriaceae</taxon>
        <taxon>Apodospora</taxon>
    </lineage>
</organism>
<gene>
    <name evidence="3" type="ORF">B0H66DRAFT_42965</name>
</gene>
<comment type="caution">
    <text evidence="3">The sequence shown here is derived from an EMBL/GenBank/DDBJ whole genome shotgun (WGS) entry which is preliminary data.</text>
</comment>
<keyword evidence="4" id="KW-1185">Reference proteome</keyword>
<dbReference type="Proteomes" id="UP001283341">
    <property type="component" value="Unassembled WGS sequence"/>
</dbReference>
<name>A0AAE0IS82_9PEZI</name>
<accession>A0AAE0IS82</accession>
<feature type="active site" description="Proton donor/acceptor" evidence="1">
    <location>
        <position position="102"/>
    </location>
</feature>
<evidence type="ECO:0000313" key="4">
    <source>
        <dbReference type="Proteomes" id="UP001283341"/>
    </source>
</evidence>
<protein>
    <submittedName>
        <fullName evidence="3">Phosphoglycerate mutase</fullName>
    </submittedName>
</protein>
<dbReference type="SUPFAM" id="SSF53254">
    <property type="entry name" value="Phosphoglycerate mutase-like"/>
    <property type="match status" value="1"/>
</dbReference>